<name>A0A101E2P2_ARCFL</name>
<evidence type="ECO:0000313" key="4">
    <source>
        <dbReference type="Proteomes" id="UP000054015"/>
    </source>
</evidence>
<comment type="caution">
    <text evidence="3">The sequence shown here is derived from an EMBL/GenBank/DDBJ whole genome shotgun (WGS) entry which is preliminary data.</text>
</comment>
<feature type="domain" description="DUF22" evidence="1">
    <location>
        <begin position="149"/>
        <end position="254"/>
    </location>
</feature>
<protein>
    <recommendedName>
        <fullName evidence="1">DUF22 domain-containing protein</fullName>
    </recommendedName>
</protein>
<dbReference type="Proteomes" id="UP000054015">
    <property type="component" value="Unassembled WGS sequence"/>
</dbReference>
<accession>A0A101E2P2</accession>
<dbReference type="AlphaFoldDB" id="A0A101E2P2"/>
<evidence type="ECO:0000313" key="2">
    <source>
        <dbReference type="EMBL" id="KUJ94623.1"/>
    </source>
</evidence>
<reference evidence="4 5" key="2">
    <citation type="journal article" date="2015" name="MBio">
        <title>Genome-Resolved Metagenomic Analysis Reveals Roles for Candidate Phyla and Other Microbial Community Members in Biogeochemical Transformations in Oil Reservoirs.</title>
        <authorList>
            <person name="Hu P."/>
            <person name="Tom L."/>
            <person name="Singh A."/>
            <person name="Thomas B.C."/>
            <person name="Baker B.J."/>
            <person name="Piceno Y.M."/>
            <person name="Andersen G.L."/>
            <person name="Banfield J.F."/>
        </authorList>
    </citation>
    <scope>NUCLEOTIDE SEQUENCE [LARGE SCALE GENOMIC DNA]</scope>
</reference>
<evidence type="ECO:0000313" key="5">
    <source>
        <dbReference type="Proteomes" id="UP000054307"/>
    </source>
</evidence>
<sequence>MKVRTVYWKLDGEWSTLEKFAEISSAYFKTGSTAYWKLLISTQEVQVKRGRPVIIKVRKVELPAKTAVSPLSIQRHALGTVVDVYGERLYRVEEQKNITHVVFLPVEDGTVEIDDLLGVVKVYPMNVAPAENVGVITAPEVAMSLKEQEANLVYVKDDEVVREKRILKEYWYRRWHIGEWYPLIAREEAEVTKGEAVKVRIENLELPENTIPVPMSIMTHALGTVIDIAHMGRPRAVEERKLITHAVFLPAFDGRVEKGDLLGVLNVYYISSGERAARIFQHLTGKVEANHVYWKDGRIRRRSIVVTPFSFRRSSIGRFEPVIAEESVELAEGEVGVVKIRDLEFPSGTITQPLTSFNHAFGSIVDLCAFSPPKMVEEDRVVTHAVVLSPKGGRIEKGDLLGAVAVYNISVLREPEFLISKYRELMIRAEQ</sequence>
<reference evidence="3" key="1">
    <citation type="journal article" date="2015" name="MBio">
        <title>Genome-resolved metagenomic analysis reveals roles for candidate phyla and other microbial community members in biogeochemical transformations in oil reservoirs.</title>
        <authorList>
            <person name="Hu P."/>
            <person name="Tom L."/>
            <person name="Singh A."/>
            <person name="Thomas B.C."/>
            <person name="Baker B.J."/>
            <person name="Piceno Y.M."/>
            <person name="Andersen G.L."/>
            <person name="Banfield J.F."/>
        </authorList>
    </citation>
    <scope>NUCLEOTIDE SEQUENCE [LARGE SCALE GENOMIC DNA]</scope>
    <source>
        <strain evidence="3">49_2300</strain>
        <strain evidence="2">49_95</strain>
    </source>
</reference>
<dbReference type="InterPro" id="IPR002572">
    <property type="entry name" value="DUF22"/>
</dbReference>
<feature type="domain" description="DUF22" evidence="1">
    <location>
        <begin position="288"/>
        <end position="393"/>
    </location>
</feature>
<dbReference type="Proteomes" id="UP000054307">
    <property type="component" value="Unassembled WGS sequence"/>
</dbReference>
<dbReference type="PATRIC" id="fig|2234.6.peg.1796"/>
<dbReference type="EMBL" id="LGEX01000004">
    <property type="protein sequence ID" value="KUK07473.1"/>
    <property type="molecule type" value="Genomic_DNA"/>
</dbReference>
<feature type="domain" description="DUF22" evidence="1">
    <location>
        <begin position="2"/>
        <end position="109"/>
    </location>
</feature>
<dbReference type="Pfam" id="PF01629">
    <property type="entry name" value="DUF22"/>
    <property type="match status" value="3"/>
</dbReference>
<proteinExistence type="predicted"/>
<dbReference type="EMBL" id="LGEQ01000002">
    <property type="protein sequence ID" value="KUJ94623.1"/>
    <property type="molecule type" value="Genomic_DNA"/>
</dbReference>
<evidence type="ECO:0000313" key="3">
    <source>
        <dbReference type="EMBL" id="KUK07473.1"/>
    </source>
</evidence>
<gene>
    <name evidence="2" type="ORF">XD40_0187</name>
    <name evidence="3" type="ORF">XD48_0252</name>
</gene>
<evidence type="ECO:0000259" key="1">
    <source>
        <dbReference type="Pfam" id="PF01629"/>
    </source>
</evidence>
<organism evidence="3 4">
    <name type="scientific">Archaeoglobus fulgidus</name>
    <dbReference type="NCBI Taxonomy" id="2234"/>
    <lineage>
        <taxon>Archaea</taxon>
        <taxon>Methanobacteriati</taxon>
        <taxon>Methanobacteriota</taxon>
        <taxon>Archaeoglobi</taxon>
        <taxon>Archaeoglobales</taxon>
        <taxon>Archaeoglobaceae</taxon>
        <taxon>Archaeoglobus</taxon>
    </lineage>
</organism>